<protein>
    <submittedName>
        <fullName evidence="1">Uncharacterized protein</fullName>
    </submittedName>
</protein>
<dbReference type="EMBL" id="BONZ01000080">
    <property type="protein sequence ID" value="GIH19360.1"/>
    <property type="molecule type" value="Genomic_DNA"/>
</dbReference>
<accession>A0A8J3VUK7</accession>
<dbReference type="AlphaFoldDB" id="A0A8J3VUK7"/>
<proteinExistence type="predicted"/>
<keyword evidence="2" id="KW-1185">Reference proteome</keyword>
<organism evidence="1 2">
    <name type="scientific">Rugosimonospora africana</name>
    <dbReference type="NCBI Taxonomy" id="556532"/>
    <lineage>
        <taxon>Bacteria</taxon>
        <taxon>Bacillati</taxon>
        <taxon>Actinomycetota</taxon>
        <taxon>Actinomycetes</taxon>
        <taxon>Micromonosporales</taxon>
        <taxon>Micromonosporaceae</taxon>
        <taxon>Rugosimonospora</taxon>
    </lineage>
</organism>
<reference evidence="1" key="1">
    <citation type="submission" date="2021-01" db="EMBL/GenBank/DDBJ databases">
        <title>Whole genome shotgun sequence of Rugosimonospora africana NBRC 104875.</title>
        <authorList>
            <person name="Komaki H."/>
            <person name="Tamura T."/>
        </authorList>
    </citation>
    <scope>NUCLEOTIDE SEQUENCE</scope>
    <source>
        <strain evidence="1">NBRC 104875</strain>
    </source>
</reference>
<comment type="caution">
    <text evidence="1">The sequence shown here is derived from an EMBL/GenBank/DDBJ whole genome shotgun (WGS) entry which is preliminary data.</text>
</comment>
<evidence type="ECO:0000313" key="2">
    <source>
        <dbReference type="Proteomes" id="UP000642748"/>
    </source>
</evidence>
<name>A0A8J3VUK7_9ACTN</name>
<dbReference type="Proteomes" id="UP000642748">
    <property type="component" value="Unassembled WGS sequence"/>
</dbReference>
<gene>
    <name evidence="1" type="ORF">Raf01_75320</name>
</gene>
<sequence>MIKTLEKLGDRLLGRVVPQVTARANPPQCPWYCGCKFGYLAYSQNAIGSCGRCGTSYTC</sequence>
<evidence type="ECO:0000313" key="1">
    <source>
        <dbReference type="EMBL" id="GIH19360.1"/>
    </source>
</evidence>